<evidence type="ECO:0000313" key="5">
    <source>
        <dbReference type="Proteomes" id="UP000240608"/>
    </source>
</evidence>
<evidence type="ECO:0000313" key="4">
    <source>
        <dbReference type="EMBL" id="PTB97332.1"/>
    </source>
</evidence>
<comment type="caution">
    <text evidence="4">The sequence shown here is derived from an EMBL/GenBank/DDBJ whole genome shotgun (WGS) entry which is preliminary data.</text>
</comment>
<evidence type="ECO:0000256" key="1">
    <source>
        <dbReference type="ARBA" id="ARBA00022553"/>
    </source>
</evidence>
<proteinExistence type="predicted"/>
<gene>
    <name evidence="4" type="ORF">C9994_03355</name>
</gene>
<accession>A0A2T4DU48</accession>
<dbReference type="Pfam" id="PF00072">
    <property type="entry name" value="Response_reg"/>
    <property type="match status" value="1"/>
</dbReference>
<dbReference type="Gene3D" id="3.40.50.2300">
    <property type="match status" value="1"/>
</dbReference>
<organism evidence="4 5">
    <name type="scientific">Marivirga lumbricoides</name>
    <dbReference type="NCBI Taxonomy" id="1046115"/>
    <lineage>
        <taxon>Bacteria</taxon>
        <taxon>Pseudomonadati</taxon>
        <taxon>Bacteroidota</taxon>
        <taxon>Cytophagia</taxon>
        <taxon>Cytophagales</taxon>
        <taxon>Marivirgaceae</taxon>
        <taxon>Marivirga</taxon>
    </lineage>
</organism>
<sequence>MKKNILVVEDFQSIRDYLCKFLESKGYTTFQAIDGEQALEMLANGDINLVLSDYNMPKVNGMDLLKRIKENPDHQNIPVIFLTSEEDLNLMKKAREAGLFAWIKKPYDSRNFLATLDRALDSGRVSA</sequence>
<dbReference type="SMART" id="SM00448">
    <property type="entry name" value="REC"/>
    <property type="match status" value="1"/>
</dbReference>
<dbReference type="Proteomes" id="UP000240608">
    <property type="component" value="Unassembled WGS sequence"/>
</dbReference>
<dbReference type="GO" id="GO:0000160">
    <property type="term" value="P:phosphorelay signal transduction system"/>
    <property type="evidence" value="ECO:0007669"/>
    <property type="project" value="InterPro"/>
</dbReference>
<feature type="domain" description="Response regulatory" evidence="3">
    <location>
        <begin position="4"/>
        <end position="120"/>
    </location>
</feature>
<dbReference type="PANTHER" id="PTHR44591">
    <property type="entry name" value="STRESS RESPONSE REGULATOR PROTEIN 1"/>
    <property type="match status" value="1"/>
</dbReference>
<dbReference type="PROSITE" id="PS50110">
    <property type="entry name" value="RESPONSE_REGULATORY"/>
    <property type="match status" value="1"/>
</dbReference>
<dbReference type="InterPro" id="IPR011006">
    <property type="entry name" value="CheY-like_superfamily"/>
</dbReference>
<name>A0A2T4DU48_9BACT</name>
<keyword evidence="1 2" id="KW-0597">Phosphoprotein</keyword>
<dbReference type="EMBL" id="PYVU01000017">
    <property type="protein sequence ID" value="PTB97332.1"/>
    <property type="molecule type" value="Genomic_DNA"/>
</dbReference>
<dbReference type="AlphaFoldDB" id="A0A2T4DU48"/>
<dbReference type="InterPro" id="IPR001789">
    <property type="entry name" value="Sig_transdc_resp-reg_receiver"/>
</dbReference>
<reference evidence="4 5" key="1">
    <citation type="submission" date="2018-03" db="EMBL/GenBank/DDBJ databases">
        <title>Cross-interface Injection: A General Nanoliter Liquid Handling Method Applied to Single Cells Genome Amplification Automated Nanoliter Liquid Handling Applied to Single Cell Multiple Displacement Amplification.</title>
        <authorList>
            <person name="Yun J."/>
            <person name="Xu P."/>
            <person name="Xu J."/>
            <person name="Dai X."/>
            <person name="Wang Y."/>
            <person name="Zheng X."/>
            <person name="Cao C."/>
            <person name="Yi Q."/>
            <person name="Zhu Y."/>
            <person name="Wang L."/>
            <person name="Dong Z."/>
            <person name="Huang Y."/>
            <person name="Huang L."/>
            <person name="Du W."/>
        </authorList>
    </citation>
    <scope>NUCLEOTIDE SEQUENCE [LARGE SCALE GENOMIC DNA]</scope>
    <source>
        <strain evidence="4 5">Z-D1-2</strain>
    </source>
</reference>
<dbReference type="InterPro" id="IPR050595">
    <property type="entry name" value="Bact_response_regulator"/>
</dbReference>
<feature type="modified residue" description="4-aspartylphosphate" evidence="2">
    <location>
        <position position="53"/>
    </location>
</feature>
<dbReference type="SUPFAM" id="SSF52172">
    <property type="entry name" value="CheY-like"/>
    <property type="match status" value="1"/>
</dbReference>
<evidence type="ECO:0000259" key="3">
    <source>
        <dbReference type="PROSITE" id="PS50110"/>
    </source>
</evidence>
<evidence type="ECO:0000256" key="2">
    <source>
        <dbReference type="PROSITE-ProRule" id="PRU00169"/>
    </source>
</evidence>
<dbReference type="PANTHER" id="PTHR44591:SF3">
    <property type="entry name" value="RESPONSE REGULATORY DOMAIN-CONTAINING PROTEIN"/>
    <property type="match status" value="1"/>
</dbReference>
<protein>
    <submittedName>
        <fullName evidence="4">Two-component system response regulator</fullName>
    </submittedName>
</protein>